<feature type="transmembrane region" description="Helical" evidence="10">
    <location>
        <begin position="420"/>
        <end position="441"/>
    </location>
</feature>
<keyword evidence="5" id="KW-1003">Cell membrane</keyword>
<dbReference type="InterPro" id="IPR051327">
    <property type="entry name" value="MATE_MepA_subfamily"/>
</dbReference>
<feature type="transmembrane region" description="Helical" evidence="10">
    <location>
        <begin position="124"/>
        <end position="146"/>
    </location>
</feature>
<dbReference type="GO" id="GO:0046677">
    <property type="term" value="P:response to antibiotic"/>
    <property type="evidence" value="ECO:0007669"/>
    <property type="project" value="UniProtKB-KW"/>
</dbReference>
<dbReference type="eggNOG" id="COG0534">
    <property type="taxonomic scope" value="Bacteria"/>
</dbReference>
<evidence type="ECO:0000256" key="9">
    <source>
        <dbReference type="ARBA" id="ARBA00023251"/>
    </source>
</evidence>
<evidence type="ECO:0000256" key="2">
    <source>
        <dbReference type="ARBA" id="ARBA00008417"/>
    </source>
</evidence>
<proteinExistence type="inferred from homology"/>
<feature type="transmembrane region" description="Helical" evidence="10">
    <location>
        <begin position="166"/>
        <end position="187"/>
    </location>
</feature>
<evidence type="ECO:0000256" key="1">
    <source>
        <dbReference type="ARBA" id="ARBA00004651"/>
    </source>
</evidence>
<dbReference type="PaxDb" id="411902-CLOBOL_05174"/>
<sequence>MTFPWFRDIVFKWLFLKYERIEIYMEKNKEAKEVDLGTGSVGKLLFQLALPAITAQIINVLYNMVDRMYIGHLPGEGANALTGVGVTFPVIMAISAFAALVSMGGAPRASIMLGKGRKDEAENILGNCTTALITVAVVLTAFFLIFGRRILLMFGASGNTIEYGWAYMQIYSLGTIFVQLALGLNAFINAQGYAKTGMYTVLIGAICNIILDPILMFVFHMGVRGAALATIISQGISAAWVVLFLISNKSYLKIRTCFMRPKREILMPAIALGAAPFVMQFTESILNICFNTSLLKYGGDVAVGAMTIMGSVMQFSLLPLQGLTQGAQPIISFNYGAKKLDRVSRTFRLLLTSCMTYSTVLWAVAMFVPMVYIRIFTQDAALTAFSEWSIRIYMAASLLFGAQLACQQTFIAIGDSKTSLFLALLRKVILLIPLIYVLPNLFENKVFAVFVAEPIADTIAVCTTVTLFLLSFRKMKRELGANA</sequence>
<accession>A8RYN0</accession>
<feature type="transmembrane region" description="Helical" evidence="10">
    <location>
        <begin position="392"/>
        <end position="413"/>
    </location>
</feature>
<evidence type="ECO:0000256" key="7">
    <source>
        <dbReference type="ARBA" id="ARBA00022989"/>
    </source>
</evidence>
<dbReference type="Proteomes" id="UP000005396">
    <property type="component" value="Unassembled WGS sequence"/>
</dbReference>
<dbReference type="InterPro" id="IPR045070">
    <property type="entry name" value="MATE_MepA-like"/>
</dbReference>
<protein>
    <recommendedName>
        <fullName evidence="3">Multidrug export protein MepA</fullName>
    </recommendedName>
</protein>
<evidence type="ECO:0000256" key="4">
    <source>
        <dbReference type="ARBA" id="ARBA00022448"/>
    </source>
</evidence>
<organism evidence="11 12">
    <name type="scientific">Enterocloster bolteae (strain ATCC BAA-613 / DSM 15670 / CCUG 46953 / JCM 12243 / WAL 16351)</name>
    <name type="common">Clostridium bolteae</name>
    <dbReference type="NCBI Taxonomy" id="411902"/>
    <lineage>
        <taxon>Bacteria</taxon>
        <taxon>Bacillati</taxon>
        <taxon>Bacillota</taxon>
        <taxon>Clostridia</taxon>
        <taxon>Lachnospirales</taxon>
        <taxon>Lachnospiraceae</taxon>
        <taxon>Enterocloster</taxon>
    </lineage>
</organism>
<comment type="caution">
    <text evidence="11">The sequence shown here is derived from an EMBL/GenBank/DDBJ whole genome shotgun (WGS) entry which is preliminary data.</text>
</comment>
<dbReference type="GO" id="GO:0005886">
    <property type="term" value="C:plasma membrane"/>
    <property type="evidence" value="ECO:0007669"/>
    <property type="project" value="UniProtKB-SubCell"/>
</dbReference>
<gene>
    <name evidence="11" type="ORF">CLOBOL_05174</name>
</gene>
<evidence type="ECO:0000256" key="3">
    <source>
        <dbReference type="ARBA" id="ARBA00022106"/>
    </source>
</evidence>
<dbReference type="InterPro" id="IPR002528">
    <property type="entry name" value="MATE_fam"/>
</dbReference>
<dbReference type="PIRSF" id="PIRSF006603">
    <property type="entry name" value="DinF"/>
    <property type="match status" value="1"/>
</dbReference>
<feature type="transmembrane region" description="Helical" evidence="10">
    <location>
        <begin position="225"/>
        <end position="245"/>
    </location>
</feature>
<reference evidence="11 12" key="1">
    <citation type="submission" date="2007-08" db="EMBL/GenBank/DDBJ databases">
        <authorList>
            <person name="Fulton L."/>
            <person name="Clifton S."/>
            <person name="Fulton B."/>
            <person name="Xu J."/>
            <person name="Minx P."/>
            <person name="Pepin K.H."/>
            <person name="Johnson M."/>
            <person name="Thiruvilangam P."/>
            <person name="Bhonagiri V."/>
            <person name="Nash W.E."/>
            <person name="Mardis E.R."/>
            <person name="Wilson R.K."/>
        </authorList>
    </citation>
    <scope>NUCLEOTIDE SEQUENCE [LARGE SCALE GENOMIC DNA]</scope>
    <source>
        <strain evidence="12">ATCC BAA-613 / DSM 15670 / CCUG 46953 / JCM 12243 / WAL 16351</strain>
    </source>
</reference>
<dbReference type="HOGENOM" id="CLU_012893_0_0_9"/>
<evidence type="ECO:0000256" key="6">
    <source>
        <dbReference type="ARBA" id="ARBA00022692"/>
    </source>
</evidence>
<keyword evidence="9" id="KW-0046">Antibiotic resistance</keyword>
<feature type="transmembrane region" description="Helical" evidence="10">
    <location>
        <begin position="82"/>
        <end position="103"/>
    </location>
</feature>
<comment type="subcellular location">
    <subcellularLocation>
        <location evidence="1">Cell membrane</location>
        <topology evidence="1">Multi-pass membrane protein</topology>
    </subcellularLocation>
</comment>
<evidence type="ECO:0000256" key="10">
    <source>
        <dbReference type="SAM" id="Phobius"/>
    </source>
</evidence>
<keyword evidence="6 10" id="KW-0812">Transmembrane</keyword>
<feature type="transmembrane region" description="Helical" evidence="10">
    <location>
        <begin position="447"/>
        <end position="470"/>
    </location>
</feature>
<keyword evidence="7 10" id="KW-1133">Transmembrane helix</keyword>
<dbReference type="AlphaFoldDB" id="A8RYN0"/>
<reference evidence="11 12" key="2">
    <citation type="submission" date="2007-09" db="EMBL/GenBank/DDBJ databases">
        <title>Draft genome sequence of Clostridium bolteae (ATCC BAA-613).</title>
        <authorList>
            <person name="Sudarsanam P."/>
            <person name="Ley R."/>
            <person name="Guruge J."/>
            <person name="Turnbaugh P.J."/>
            <person name="Mahowald M."/>
            <person name="Liep D."/>
            <person name="Gordon J."/>
        </authorList>
    </citation>
    <scope>NUCLEOTIDE SEQUENCE [LARGE SCALE GENOMIC DNA]</scope>
    <source>
        <strain evidence="12">ATCC BAA-613 / DSM 15670 / CCUG 46953 / JCM 12243 / WAL 16351</strain>
    </source>
</reference>
<dbReference type="EMBL" id="ABCC02000039">
    <property type="protein sequence ID" value="EDP14632.1"/>
    <property type="molecule type" value="Genomic_DNA"/>
</dbReference>
<feature type="transmembrane region" description="Helical" evidence="10">
    <location>
        <begin position="199"/>
        <end position="219"/>
    </location>
</feature>
<feature type="transmembrane region" description="Helical" evidence="10">
    <location>
        <begin position="349"/>
        <end position="372"/>
    </location>
</feature>
<keyword evidence="4" id="KW-0813">Transport</keyword>
<dbReference type="PANTHER" id="PTHR43823">
    <property type="entry name" value="SPORULATION PROTEIN YKVU"/>
    <property type="match status" value="1"/>
</dbReference>
<evidence type="ECO:0000313" key="12">
    <source>
        <dbReference type="Proteomes" id="UP000005396"/>
    </source>
</evidence>
<dbReference type="InterPro" id="IPR048279">
    <property type="entry name" value="MdtK-like"/>
</dbReference>
<dbReference type="Pfam" id="PF01554">
    <property type="entry name" value="MatE"/>
    <property type="match status" value="2"/>
</dbReference>
<keyword evidence="8 10" id="KW-0472">Membrane</keyword>
<dbReference type="NCBIfam" id="TIGR00797">
    <property type="entry name" value="matE"/>
    <property type="match status" value="1"/>
</dbReference>
<dbReference type="PANTHER" id="PTHR43823:SF3">
    <property type="entry name" value="MULTIDRUG EXPORT PROTEIN MEPA"/>
    <property type="match status" value="1"/>
</dbReference>
<evidence type="ECO:0000313" key="11">
    <source>
        <dbReference type="EMBL" id="EDP14632.1"/>
    </source>
</evidence>
<evidence type="ECO:0000256" key="5">
    <source>
        <dbReference type="ARBA" id="ARBA00022475"/>
    </source>
</evidence>
<dbReference type="GO" id="GO:0042910">
    <property type="term" value="F:xenobiotic transmembrane transporter activity"/>
    <property type="evidence" value="ECO:0007669"/>
    <property type="project" value="InterPro"/>
</dbReference>
<dbReference type="GO" id="GO:0015297">
    <property type="term" value="F:antiporter activity"/>
    <property type="evidence" value="ECO:0007669"/>
    <property type="project" value="InterPro"/>
</dbReference>
<dbReference type="CDD" id="cd13143">
    <property type="entry name" value="MATE_MepA_like"/>
    <property type="match status" value="1"/>
</dbReference>
<name>A8RYN0_ENTBW</name>
<evidence type="ECO:0000256" key="8">
    <source>
        <dbReference type="ARBA" id="ARBA00023136"/>
    </source>
</evidence>
<comment type="similarity">
    <text evidence="2">Belongs to the multi antimicrobial extrusion (MATE) (TC 2.A.66.1) family. MepA subfamily.</text>
</comment>
<feature type="transmembrane region" description="Helical" evidence="10">
    <location>
        <begin position="265"/>
        <end position="281"/>
    </location>
</feature>
<feature type="transmembrane region" description="Helical" evidence="10">
    <location>
        <begin position="44"/>
        <end position="62"/>
    </location>
</feature>
<feature type="transmembrane region" description="Helical" evidence="10">
    <location>
        <begin position="301"/>
        <end position="320"/>
    </location>
</feature>